<accession>A0A1U7CMZ0</accession>
<dbReference type="Pfam" id="PF06863">
    <property type="entry name" value="DUF1254"/>
    <property type="match status" value="1"/>
</dbReference>
<dbReference type="AlphaFoldDB" id="A0A1U7CMZ0"/>
<dbReference type="PANTHER" id="PTHR36509">
    <property type="entry name" value="BLL3101 PROTEIN"/>
    <property type="match status" value="1"/>
</dbReference>
<dbReference type="Gene3D" id="2.60.40.1610">
    <property type="entry name" value="Domain of unknown function DUF1254"/>
    <property type="match status" value="1"/>
</dbReference>
<dbReference type="Pfam" id="PF06742">
    <property type="entry name" value="DUF1214"/>
    <property type="match status" value="1"/>
</dbReference>
<evidence type="ECO:0008006" key="6">
    <source>
        <dbReference type="Google" id="ProtNLM"/>
    </source>
</evidence>
<dbReference type="RefSeq" id="WP_210405693.1">
    <property type="nucleotide sequence ID" value="NZ_CP019082.1"/>
</dbReference>
<name>A0A1U7CMZ0_9BACT</name>
<dbReference type="EMBL" id="CP019082">
    <property type="protein sequence ID" value="APW60302.1"/>
    <property type="molecule type" value="Genomic_DNA"/>
</dbReference>
<dbReference type="InterPro" id="IPR010621">
    <property type="entry name" value="DUF1214"/>
</dbReference>
<feature type="signal peptide" evidence="1">
    <location>
        <begin position="1"/>
        <end position="25"/>
    </location>
</feature>
<proteinExistence type="predicted"/>
<dbReference type="STRING" id="1387353.BSF38_01770"/>
<feature type="domain" description="DUF1214" evidence="2">
    <location>
        <begin position="351"/>
        <end position="457"/>
    </location>
</feature>
<dbReference type="SUPFAM" id="SSF160935">
    <property type="entry name" value="VPA0735-like"/>
    <property type="match status" value="1"/>
</dbReference>
<feature type="chain" id="PRO_5013160332" description="DUF1254 domain-containing protein" evidence="1">
    <location>
        <begin position="26"/>
        <end position="475"/>
    </location>
</feature>
<evidence type="ECO:0000259" key="3">
    <source>
        <dbReference type="Pfam" id="PF06863"/>
    </source>
</evidence>
<evidence type="ECO:0000313" key="4">
    <source>
        <dbReference type="EMBL" id="APW60302.1"/>
    </source>
</evidence>
<keyword evidence="5" id="KW-1185">Reference proteome</keyword>
<protein>
    <recommendedName>
        <fullName evidence="6">DUF1254 domain-containing protein</fullName>
    </recommendedName>
</protein>
<evidence type="ECO:0000313" key="5">
    <source>
        <dbReference type="Proteomes" id="UP000186309"/>
    </source>
</evidence>
<dbReference type="PANTHER" id="PTHR36509:SF2">
    <property type="entry name" value="BLL3101 PROTEIN"/>
    <property type="match status" value="1"/>
</dbReference>
<dbReference type="Proteomes" id="UP000186309">
    <property type="component" value="Chromosome"/>
</dbReference>
<dbReference type="InterPro" id="IPR037050">
    <property type="entry name" value="DUF1254_sf"/>
</dbReference>
<reference evidence="5" key="1">
    <citation type="submission" date="2016-12" db="EMBL/GenBank/DDBJ databases">
        <title>Comparative genomics of four Isosphaeraceae planctomycetes: a common pool of plasmids and glycoside hydrolase genes.</title>
        <authorList>
            <person name="Ivanova A."/>
        </authorList>
    </citation>
    <scope>NUCLEOTIDE SEQUENCE [LARGE SCALE GENOMIC DNA]</scope>
    <source>
        <strain evidence="5">PX4</strain>
    </source>
</reference>
<gene>
    <name evidence="4" type="ORF">BSF38_01770</name>
</gene>
<keyword evidence="1" id="KW-0732">Signal</keyword>
<evidence type="ECO:0000259" key="2">
    <source>
        <dbReference type="Pfam" id="PF06742"/>
    </source>
</evidence>
<dbReference type="KEGG" id="pbor:BSF38_01770"/>
<sequence>MKTHLSMVLSLALVVTIVPSRPVSADAPNAAPRLSEEELGELAVDAYVYAYPLVIMEASRRVGTNHAAPDPTTGMGAPVNQFAHKRTFPDATFTDVVRPNADTLYSSLWFDVTDEPLVIHVPDSGGRYYLLPMLDMWTDVFASPGKRTTGTGEQTFAIVGPSWQGELPPGVELLRAPTPYGWIIGRTQTNGVGDYANVHQFQNGLVATPLSAWGKPYTAPKGTVDPNAPKVAPVEWVAKLDAATYFALFADVLKTNPPHANDQPILARLARIGFKPGKSFDLNAAPPEIRSALSNAMQAGPRRIVAAIEHADPEVNRWRMIGNPIGTYGTAYLKRALIAFMGLGANTVEDAIYPSALVDSKGRPLDSAKNYMVRFAKDQIPPVRAFWSLTMYDERQLFTANPIHRFAIGDRDALKFDADGSLTLYIQRSSPGAEKEANWLPAPHQGSFSMNLRLYWPIAAALDGTWAPPVVEERE</sequence>
<feature type="domain" description="DUF1254" evidence="3">
    <location>
        <begin position="79"/>
        <end position="209"/>
    </location>
</feature>
<evidence type="ECO:0000256" key="1">
    <source>
        <dbReference type="SAM" id="SignalP"/>
    </source>
</evidence>
<organism evidence="4 5">
    <name type="scientific">Paludisphaera borealis</name>
    <dbReference type="NCBI Taxonomy" id="1387353"/>
    <lineage>
        <taxon>Bacteria</taxon>
        <taxon>Pseudomonadati</taxon>
        <taxon>Planctomycetota</taxon>
        <taxon>Planctomycetia</taxon>
        <taxon>Isosphaerales</taxon>
        <taxon>Isosphaeraceae</taxon>
        <taxon>Paludisphaera</taxon>
    </lineage>
</organism>
<dbReference type="InterPro" id="IPR037049">
    <property type="entry name" value="DUF1214_C_sf"/>
</dbReference>
<dbReference type="Gene3D" id="2.60.120.600">
    <property type="entry name" value="Domain of unknown function DUF1214, C-terminal domain"/>
    <property type="match status" value="1"/>
</dbReference>
<dbReference type="InterPro" id="IPR010679">
    <property type="entry name" value="DUF1254"/>
</dbReference>